<reference evidence="14 15" key="1">
    <citation type="submission" date="2019-07" db="EMBL/GenBank/DDBJ databases">
        <title>Criibacterium bergeronii gen. nov., sp. nov. isolated from human clinical samples.</title>
        <authorList>
            <person name="Maheux A.F."/>
            <person name="Boudreau D.K."/>
            <person name="Berube E."/>
            <person name="Brodeur S."/>
            <person name="Bernard K.A."/>
            <person name="Abed J.Y."/>
            <person name="Ducrey E."/>
            <person name="Guay E.F."/>
            <person name="Raymond F."/>
            <person name="Corbeil J."/>
            <person name="Domingo M.-C."/>
            <person name="Roy P.H."/>
            <person name="Boissinot M."/>
            <person name="Tocheva E.I."/>
            <person name="Omar R.F."/>
        </authorList>
    </citation>
    <scope>NUCLEOTIDE SEQUENCE [LARGE SCALE GENOMIC DNA]</scope>
    <source>
        <strain evidence="14 15">CCRI-24246</strain>
    </source>
</reference>
<dbReference type="InterPro" id="IPR037112">
    <property type="entry name" value="Pyrv-flavodox_OxR_EKR_sf"/>
</dbReference>
<feature type="site" description="Important for catalytic activity" evidence="11">
    <location>
        <position position="31"/>
    </location>
</feature>
<dbReference type="SUPFAM" id="SSF52922">
    <property type="entry name" value="TK C-terminal domain-like"/>
    <property type="match status" value="1"/>
</dbReference>
<feature type="binding site" evidence="10">
    <location>
        <position position="114"/>
    </location>
    <ligand>
        <name>pyruvate</name>
        <dbReference type="ChEBI" id="CHEBI:15361"/>
    </ligand>
</feature>
<comment type="cofactor">
    <cofactor evidence="12">
        <name>[4Fe-4S] cluster</name>
        <dbReference type="ChEBI" id="CHEBI:49883"/>
    </cofactor>
    <text evidence="12">Binds 3 [4Fe-4S] clusters per subunit.</text>
</comment>
<dbReference type="FunFam" id="3.40.50.920:FF:000007">
    <property type="entry name" value="Pyruvate:ferredoxin (Flavodoxin) oxidoreductase"/>
    <property type="match status" value="1"/>
</dbReference>
<evidence type="ECO:0000256" key="9">
    <source>
        <dbReference type="PIRNR" id="PIRNR000159"/>
    </source>
</evidence>
<dbReference type="Pfam" id="PF17147">
    <property type="entry name" value="PFOR_II"/>
    <property type="match status" value="1"/>
</dbReference>
<accession>A0A552V241</accession>
<evidence type="ECO:0000256" key="10">
    <source>
        <dbReference type="PIRSR" id="PIRSR000159-1"/>
    </source>
</evidence>
<feature type="binding site" evidence="12">
    <location>
        <position position="845"/>
    </location>
    <ligand>
        <name>[4Fe-4S] cluster</name>
        <dbReference type="ChEBI" id="CHEBI:49883"/>
        <label>3</label>
    </ligand>
</feature>
<feature type="site" description="Important for catalytic activity" evidence="11">
    <location>
        <position position="1004"/>
    </location>
</feature>
<dbReference type="Pfam" id="PF10371">
    <property type="entry name" value="EKR"/>
    <property type="match status" value="1"/>
</dbReference>
<evidence type="ECO:0000256" key="5">
    <source>
        <dbReference type="ARBA" id="ARBA00022982"/>
    </source>
</evidence>
<evidence type="ECO:0000256" key="6">
    <source>
        <dbReference type="ARBA" id="ARBA00023002"/>
    </source>
</evidence>
<dbReference type="Pfam" id="PF01558">
    <property type="entry name" value="POR"/>
    <property type="match status" value="1"/>
</dbReference>
<dbReference type="PIRSF" id="PIRSF000159">
    <property type="entry name" value="NifJ"/>
    <property type="match status" value="1"/>
</dbReference>
<evidence type="ECO:0000256" key="7">
    <source>
        <dbReference type="ARBA" id="ARBA00023004"/>
    </source>
</evidence>
<dbReference type="FunFam" id="3.30.70.20:FF:000022">
    <property type="entry name" value="Pyruvate:ferredoxin (Flavodoxin) oxidoreductase"/>
    <property type="match status" value="1"/>
</dbReference>
<dbReference type="InterPro" id="IPR029061">
    <property type="entry name" value="THDP-binding"/>
</dbReference>
<comment type="similarity">
    <text evidence="1 9">Belongs to the pyruvate:ferredoxin/flavodoxin oxidoreductase family.</text>
</comment>
<name>A0A552V241_9FIRM</name>
<dbReference type="InterPro" id="IPR019456">
    <property type="entry name" value="Pyrv-flavodox_OxRtase_EKR"/>
</dbReference>
<dbReference type="CDD" id="cd07034">
    <property type="entry name" value="TPP_PYR_PFOR_IOR-alpha_like"/>
    <property type="match status" value="1"/>
</dbReference>
<evidence type="ECO:0000313" key="15">
    <source>
        <dbReference type="Proteomes" id="UP000319424"/>
    </source>
</evidence>
<dbReference type="AlphaFoldDB" id="A0A552V241"/>
<dbReference type="EMBL" id="VJXW01000013">
    <property type="protein sequence ID" value="TRW24544.1"/>
    <property type="molecule type" value="Genomic_DNA"/>
</dbReference>
<dbReference type="SUPFAM" id="SSF52518">
    <property type="entry name" value="Thiamin diphosphate-binding fold (THDP-binding)"/>
    <property type="match status" value="2"/>
</dbReference>
<feature type="binding site" evidence="12">
    <location>
        <position position="697"/>
    </location>
    <ligand>
        <name>[4Fe-4S] cluster</name>
        <dbReference type="ChEBI" id="CHEBI:49883"/>
        <label>1</label>
    </ligand>
</feature>
<feature type="binding site" evidence="10">
    <location>
        <position position="845"/>
    </location>
    <ligand>
        <name>thiamine diphosphate</name>
        <dbReference type="ChEBI" id="CHEBI:58937"/>
    </ligand>
</feature>
<dbReference type="GO" id="GO:0006979">
    <property type="term" value="P:response to oxidative stress"/>
    <property type="evidence" value="ECO:0007669"/>
    <property type="project" value="TreeGrafter"/>
</dbReference>
<evidence type="ECO:0000256" key="8">
    <source>
        <dbReference type="ARBA" id="ARBA00023014"/>
    </source>
</evidence>
<gene>
    <name evidence="14" type="primary">nifJ</name>
    <name evidence="14" type="ORF">FL857_08610</name>
</gene>
<dbReference type="Gene3D" id="3.40.50.920">
    <property type="match status" value="1"/>
</dbReference>
<dbReference type="Gene3D" id="3.40.50.970">
    <property type="match status" value="2"/>
</dbReference>
<feature type="domain" description="4Fe-4S ferredoxin-type" evidence="13">
    <location>
        <begin position="738"/>
        <end position="758"/>
    </location>
</feature>
<dbReference type="Gene3D" id="3.30.70.20">
    <property type="match status" value="1"/>
</dbReference>
<feature type="binding site" evidence="12">
    <location>
        <position position="691"/>
    </location>
    <ligand>
        <name>[4Fe-4S] cluster</name>
        <dbReference type="ChEBI" id="CHEBI:49883"/>
        <label>1</label>
    </ligand>
</feature>
<dbReference type="InterPro" id="IPR011895">
    <property type="entry name" value="Pyrv_flavodox_OxRed"/>
</dbReference>
<feature type="domain" description="4Fe-4S ferredoxin-type" evidence="13">
    <location>
        <begin position="682"/>
        <end position="711"/>
    </location>
</feature>
<feature type="binding site" evidence="12">
    <location>
        <position position="1079"/>
    </location>
    <ligand>
        <name>[4Fe-4S] cluster</name>
        <dbReference type="ChEBI" id="CHEBI:49883"/>
        <label>3</label>
    </ligand>
</feature>
<organism evidence="14 15">
    <name type="scientific">Criibacterium bergeronii</name>
    <dbReference type="NCBI Taxonomy" id="1871336"/>
    <lineage>
        <taxon>Bacteria</taxon>
        <taxon>Bacillati</taxon>
        <taxon>Bacillota</taxon>
        <taxon>Clostridia</taxon>
        <taxon>Peptostreptococcales</taxon>
        <taxon>Filifactoraceae</taxon>
        <taxon>Criibacterium</taxon>
    </lineage>
</organism>
<dbReference type="PROSITE" id="PS51379">
    <property type="entry name" value="4FE4S_FER_2"/>
    <property type="match status" value="2"/>
</dbReference>
<keyword evidence="8 12" id="KW-0411">Iron-sulfur</keyword>
<dbReference type="InterPro" id="IPR009014">
    <property type="entry name" value="Transketo_C/PFOR_II"/>
</dbReference>
<dbReference type="RefSeq" id="WP_144398498.1">
    <property type="nucleotide sequence ID" value="NZ_VJXW01000013.1"/>
</dbReference>
<feature type="site" description="Important for catalytic activity" evidence="11">
    <location>
        <position position="114"/>
    </location>
</feature>
<feature type="binding site" evidence="10">
    <location>
        <position position="31"/>
    </location>
    <ligand>
        <name>pyruvate</name>
        <dbReference type="ChEBI" id="CHEBI:15361"/>
    </ligand>
</feature>
<keyword evidence="6 9" id="KW-0560">Oxidoreductase</keyword>
<keyword evidence="5 9" id="KW-0249">Electron transport</keyword>
<evidence type="ECO:0000259" key="13">
    <source>
        <dbReference type="PROSITE" id="PS51379"/>
    </source>
</evidence>
<evidence type="ECO:0000256" key="2">
    <source>
        <dbReference type="ARBA" id="ARBA00022448"/>
    </source>
</evidence>
<dbReference type="GO" id="GO:0051539">
    <property type="term" value="F:4 iron, 4 sulfur cluster binding"/>
    <property type="evidence" value="ECO:0007669"/>
    <property type="project" value="UniProtKB-KW"/>
</dbReference>
<dbReference type="Proteomes" id="UP000319424">
    <property type="component" value="Unassembled WGS sequence"/>
</dbReference>
<dbReference type="InterPro" id="IPR033412">
    <property type="entry name" value="PFOR_II"/>
</dbReference>
<feature type="binding site" evidence="12">
    <location>
        <position position="820"/>
    </location>
    <ligand>
        <name>[4Fe-4S] cluster</name>
        <dbReference type="ChEBI" id="CHEBI:49883"/>
        <label>3</label>
    </ligand>
</feature>
<feature type="binding site" evidence="10">
    <location>
        <begin position="999"/>
        <end position="1004"/>
    </location>
    <ligand>
        <name>thiamine diphosphate</name>
        <dbReference type="ChEBI" id="CHEBI:58937"/>
    </ligand>
</feature>
<dbReference type="FunFam" id="3.40.50.970:FF:000041">
    <property type="entry name" value="Pyruvate:ferredoxin (Flavodoxin) oxidoreductase"/>
    <property type="match status" value="1"/>
</dbReference>
<protein>
    <recommendedName>
        <fullName evidence="9">Pyruvate:ferredoxin oxidoreductase</fullName>
        <ecNumber evidence="9">1.2.7.1</ecNumber>
    </recommendedName>
    <alternativeName>
        <fullName evidence="9">Pyruvate synthase</fullName>
    </alternativeName>
</protein>
<feature type="binding site" evidence="12">
    <location>
        <position position="747"/>
    </location>
    <ligand>
        <name>[4Fe-4S] cluster</name>
        <dbReference type="ChEBI" id="CHEBI:49883"/>
        <label>2</label>
    </ligand>
</feature>
<dbReference type="NCBIfam" id="TIGR02176">
    <property type="entry name" value="pyruv_ox_red"/>
    <property type="match status" value="1"/>
</dbReference>
<dbReference type="InterPro" id="IPR011766">
    <property type="entry name" value="TPP_enzyme_TPP-bd"/>
</dbReference>
<keyword evidence="4 12" id="KW-0479">Metal-binding</keyword>
<dbReference type="OrthoDB" id="9794954at2"/>
<dbReference type="InterPro" id="IPR017900">
    <property type="entry name" value="4Fe4S_Fe_S_CS"/>
</dbReference>
<feature type="binding site" evidence="10">
    <location>
        <begin position="970"/>
        <end position="973"/>
    </location>
    <ligand>
        <name>thiamine diphosphate</name>
        <dbReference type="ChEBI" id="CHEBI:58937"/>
    </ligand>
</feature>
<feature type="binding site" evidence="12">
    <location>
        <position position="817"/>
    </location>
    <ligand>
        <name>[4Fe-4S] cluster</name>
        <dbReference type="ChEBI" id="CHEBI:49883"/>
        <label>3</label>
    </ligand>
</feature>
<evidence type="ECO:0000256" key="1">
    <source>
        <dbReference type="ARBA" id="ARBA00009032"/>
    </source>
</evidence>
<dbReference type="Pfam" id="PF01855">
    <property type="entry name" value="POR_N"/>
    <property type="match status" value="1"/>
</dbReference>
<keyword evidence="14" id="KW-0670">Pyruvate</keyword>
<comment type="caution">
    <text evidence="14">The sequence shown here is derived from an EMBL/GenBank/DDBJ whole genome shotgun (WGS) entry which is preliminary data.</text>
</comment>
<dbReference type="SUPFAM" id="SSF54862">
    <property type="entry name" value="4Fe-4S ferredoxins"/>
    <property type="match status" value="1"/>
</dbReference>
<dbReference type="GO" id="GO:0019164">
    <property type="term" value="F:pyruvate synthase activity"/>
    <property type="evidence" value="ECO:0007669"/>
    <property type="project" value="UniProtKB-EC"/>
</dbReference>
<dbReference type="FunFam" id="3.40.920.10:FF:000001">
    <property type="entry name" value="Pyruvate:ferredoxin (Flavodoxin) oxidoreductase"/>
    <property type="match status" value="1"/>
</dbReference>
<dbReference type="GO" id="GO:0030976">
    <property type="term" value="F:thiamine pyrophosphate binding"/>
    <property type="evidence" value="ECO:0007669"/>
    <property type="project" value="InterPro"/>
</dbReference>
<dbReference type="Pfam" id="PF02775">
    <property type="entry name" value="TPP_enzyme_C"/>
    <property type="match status" value="1"/>
</dbReference>
<dbReference type="Pfam" id="PF12838">
    <property type="entry name" value="Fer4_7"/>
    <property type="match status" value="1"/>
</dbReference>
<feature type="binding site" evidence="12">
    <location>
        <position position="750"/>
    </location>
    <ligand>
        <name>[4Fe-4S] cluster</name>
        <dbReference type="ChEBI" id="CHEBI:49883"/>
        <label>2</label>
    </ligand>
</feature>
<dbReference type="GO" id="GO:0022900">
    <property type="term" value="P:electron transport chain"/>
    <property type="evidence" value="ECO:0007669"/>
    <property type="project" value="InterPro"/>
</dbReference>
<evidence type="ECO:0000313" key="14">
    <source>
        <dbReference type="EMBL" id="TRW24544.1"/>
    </source>
</evidence>
<dbReference type="PANTHER" id="PTHR32154">
    <property type="entry name" value="PYRUVATE-FLAVODOXIN OXIDOREDUCTASE-RELATED"/>
    <property type="match status" value="1"/>
</dbReference>
<dbReference type="InterPro" id="IPR017896">
    <property type="entry name" value="4Fe4S_Fe-S-bd"/>
</dbReference>
<dbReference type="PANTHER" id="PTHR32154:SF0">
    <property type="entry name" value="PYRUVATE-FLAVODOXIN OXIDOREDUCTASE-RELATED"/>
    <property type="match status" value="1"/>
</dbReference>
<dbReference type="Gene3D" id="3.40.920.10">
    <property type="entry name" value="Pyruvate-ferredoxin oxidoreductase, PFOR, domain III"/>
    <property type="match status" value="1"/>
</dbReference>
<dbReference type="InterPro" id="IPR019752">
    <property type="entry name" value="Pyrv/ketoisovalerate_OxRed_cat"/>
</dbReference>
<feature type="binding site" evidence="10">
    <location>
        <position position="64"/>
    </location>
    <ligand>
        <name>thiamine diphosphate</name>
        <dbReference type="ChEBI" id="CHEBI:58937"/>
    </ligand>
</feature>
<feature type="binding site" evidence="12">
    <location>
        <position position="757"/>
    </location>
    <ligand>
        <name>[4Fe-4S] cluster</name>
        <dbReference type="ChEBI" id="CHEBI:49883"/>
        <label>1</label>
    </ligand>
</feature>
<evidence type="ECO:0000256" key="3">
    <source>
        <dbReference type="ARBA" id="ARBA00022485"/>
    </source>
</evidence>
<dbReference type="SUPFAM" id="SSF53323">
    <property type="entry name" value="Pyruvate-ferredoxin oxidoreductase, PFOR, domain III"/>
    <property type="match status" value="1"/>
</dbReference>
<feature type="site" description="Important for catalytic activity" evidence="11">
    <location>
        <position position="64"/>
    </location>
</feature>
<dbReference type="InterPro" id="IPR002880">
    <property type="entry name" value="Pyrv_Fd/Flavodoxin_OxRdtase_N"/>
</dbReference>
<dbReference type="InterPro" id="IPR002869">
    <property type="entry name" value="Pyrv_flavodox_OxRed_cen"/>
</dbReference>
<dbReference type="PROSITE" id="PS00198">
    <property type="entry name" value="4FE4S_FER_1"/>
    <property type="match status" value="2"/>
</dbReference>
<keyword evidence="7 12" id="KW-0408">Iron</keyword>
<evidence type="ECO:0000256" key="11">
    <source>
        <dbReference type="PIRSR" id="PIRSR000159-2"/>
    </source>
</evidence>
<dbReference type="GO" id="GO:0005506">
    <property type="term" value="F:iron ion binding"/>
    <property type="evidence" value="ECO:0007669"/>
    <property type="project" value="InterPro"/>
</dbReference>
<feature type="binding site" evidence="12">
    <location>
        <position position="753"/>
    </location>
    <ligand>
        <name>[4Fe-4S] cluster</name>
        <dbReference type="ChEBI" id="CHEBI:49883"/>
        <label>2</label>
    </ligand>
</feature>
<feature type="binding site" evidence="10">
    <location>
        <position position="822"/>
    </location>
    <ligand>
        <name>thiamine diphosphate</name>
        <dbReference type="ChEBI" id="CHEBI:58937"/>
    </ligand>
</feature>
<proteinExistence type="inferred from homology"/>
<dbReference type="SMART" id="SM00890">
    <property type="entry name" value="EKR"/>
    <property type="match status" value="1"/>
</dbReference>
<dbReference type="FunFam" id="3.40.50.970:FF:000012">
    <property type="entry name" value="Pyruvate:ferredoxin (Flavodoxin) oxidoreductase"/>
    <property type="match status" value="1"/>
</dbReference>
<keyword evidence="2 9" id="KW-0813">Transport</keyword>
<dbReference type="InterPro" id="IPR050722">
    <property type="entry name" value="Pyruvate:ferred/Flavod_OxRd"/>
</dbReference>
<dbReference type="CDD" id="cd03377">
    <property type="entry name" value="TPP_PFOR_PNO"/>
    <property type="match status" value="1"/>
</dbReference>
<keyword evidence="3 12" id="KW-0004">4Fe-4S</keyword>
<sequence length="1182" mass="129621">MTKHMKTMDGNTAAAHVSYAFTEVAAIFPITPSSPMAEVVDEWSANGLKNIFGQKVTVTELQSEGGASGAVHGSLSAGILTTTYTASQGLLLMIPNMYKISGELLPGVFHVSARALASHALSIFGDHSDVMSARQTGFALLCSGSVQEVMDLGGIAHLAAIKSKVPFLHFFDGFRTSHEIQKIEVLDFDVLGKLLDKDALADFRSRALDPNKPITKGTAQNPDIFFQTREASNKFYNAVPQIVVDYMKEISNITGREYHPFNYYGAPDAENIIVAMGSVTEATEEVIDYLTKQGKKVGIIKVHLYRPWVKEYFLDAMPKTVKKIAVLDRTKEPGAPAEPLHLDVQSVFYDEEKQPVIVGGRYGLGSKDVTPTDILTVFENLELDKPKNNFTISIKDDVTNLSLPVKHRISVGQEGTIRCKFWGLGSDGTVGANKQAIKIIGDHTDMYAQGYFAYDSKKSGGVTTSHLRFGSTPIKSTYLIDEADFIACHVPSYVKQYDVIKGLKKGGKFVLNCPWSDAQLEEELPAHLKKYIAENDIDFYTISANKLADEIGLGSRINMIMQSGFFKLADVIPYDDAVKYLKESIVKSYGKKGQSVVDMNYKAVDMGSDGLHKVDVPAAWASLEDLKIDTTKADDPEYIKNILRPVNAQEGDSLPVSTFVGREDGAVPSGASAYEKRGIAVHVPVWVDENCIQCNQCSFVCPHAAIRPFLLTEEEKKNAPADFTTLKAIGKGLEGMEYRIQVSPMDCTGCGNCADVCPGKKDQKAVVMTSFEKVKDEYTPLFQYGNDVIGYKDDIMDRFSVKGSQFMQPLLEFSGACAGCGETPYAKTITQLFGDRMMIANATGCSSIWGGSAPVSVYTKNKDGRGPAWANSLFEDNAEYGYGMAMGVKAMRNRIASEMKQLLDMDISQDAKDAFNAWIDGMNSAEDTFAKKDAVIAAAEKISGEGKELAQSILDHKDYLDKKSVWIFGGDGWAYDIGYGGLDHVLASGEDINVMVFDTEIYSNTGGQSSKSTPTSAVAKFAASGKRVKKKDLGMMAATYGYVYVAQVAIGANKNHFLKVLKEAESYHGPSLIIAYAPCISHGLKEGMGRSIANEGQAVDAGYWHLYRYNPLLAQEGKNPFTLDSKEPKASFREFIDKQTRFSSLKRSFPEIAEELYARSEQDAKEKYEKYKHLAEVGNENI</sequence>
<evidence type="ECO:0000256" key="12">
    <source>
        <dbReference type="PIRSR" id="PIRSR000159-50"/>
    </source>
</evidence>
<feature type="binding site" evidence="12">
    <location>
        <position position="701"/>
    </location>
    <ligand>
        <name>[4Fe-4S] cluster</name>
        <dbReference type="ChEBI" id="CHEBI:49883"/>
        <label>2</label>
    </ligand>
</feature>
<evidence type="ECO:0000256" key="4">
    <source>
        <dbReference type="ARBA" id="ARBA00022723"/>
    </source>
</evidence>
<dbReference type="Gene3D" id="4.10.780.10">
    <property type="entry name" value="Pyruvate-flavodoxin oxidoreductase, EKR domain"/>
    <property type="match status" value="1"/>
</dbReference>
<comment type="catalytic activity">
    <reaction evidence="9">
        <text>2 oxidized [2Fe-2S]-[ferredoxin] + pyruvate + CoA = 2 reduced [2Fe-2S]-[ferredoxin] + acetyl-CoA + CO2 + H(+)</text>
        <dbReference type="Rhea" id="RHEA:12765"/>
        <dbReference type="Rhea" id="RHEA-COMP:10000"/>
        <dbReference type="Rhea" id="RHEA-COMP:10001"/>
        <dbReference type="ChEBI" id="CHEBI:15361"/>
        <dbReference type="ChEBI" id="CHEBI:15378"/>
        <dbReference type="ChEBI" id="CHEBI:16526"/>
        <dbReference type="ChEBI" id="CHEBI:33737"/>
        <dbReference type="ChEBI" id="CHEBI:33738"/>
        <dbReference type="ChEBI" id="CHEBI:57287"/>
        <dbReference type="ChEBI" id="CHEBI:57288"/>
        <dbReference type="EC" id="1.2.7.1"/>
    </reaction>
</comment>
<dbReference type="EC" id="1.2.7.1" evidence="9"/>
<feature type="binding site" evidence="12">
    <location>
        <position position="694"/>
    </location>
    <ligand>
        <name>[4Fe-4S] cluster</name>
        <dbReference type="ChEBI" id="CHEBI:49883"/>
        <label>1</label>
    </ligand>
</feature>